<evidence type="ECO:0000313" key="2">
    <source>
        <dbReference type="Proteomes" id="UP000658390"/>
    </source>
</evidence>
<dbReference type="Gene3D" id="2.120.10.70">
    <property type="entry name" value="Fucose-specific lectin"/>
    <property type="match status" value="1"/>
</dbReference>
<dbReference type="AlphaFoldDB" id="A0A8I1K991"/>
<sequence>MNEVVASGEHDASLHAPTWTQSWELIMPVEGTGICSGISAVEFKDKIYAFFITEKTPNNLQLSHLVFSKGTDKALIVERQEDFSINGLTRHRPSVTVHDGHLFCFHTVRDQTVHYHVYSGTEWSHGGTVPGVLTDQAPSAVSYKDTLYLALQGTYNGEFYHKAFQNFEWGDTINSPGLHIKGSPSLCQFGDTLSVAFTGLDDGMHLFNFFSGKWEFIYKSPHYKVSGSPALYARNNYLVCASLAQADQHVLTETLLERTGSAPSLDVTTHLDRTVGTYLSEPCLIEYKDRFYLIGRRPCNDVGISLFKTSIR</sequence>
<name>A0A8I1K991_9PSED</name>
<dbReference type="SUPFAM" id="SSF89372">
    <property type="entry name" value="Fucose-specific lectin"/>
    <property type="match status" value="1"/>
</dbReference>
<dbReference type="Proteomes" id="UP000658390">
    <property type="component" value="Unassembled WGS sequence"/>
</dbReference>
<dbReference type="EMBL" id="JAEKCZ010000018">
    <property type="protein sequence ID" value="MBJ2258541.1"/>
    <property type="molecule type" value="Genomic_DNA"/>
</dbReference>
<comment type="caution">
    <text evidence="1">The sequence shown here is derived from an EMBL/GenBank/DDBJ whole genome shotgun (WGS) entry which is preliminary data.</text>
</comment>
<reference evidence="1" key="1">
    <citation type="submission" date="2020-12" db="EMBL/GenBank/DDBJ databases">
        <title>Antibiotic resistance and phylogeny of Pseudomonas spp. isolated over three decades from chicken meat in the Norwegian food chain.</title>
        <authorList>
            <person name="Moen B."/>
        </authorList>
    </citation>
    <scope>NUCLEOTIDE SEQUENCE</scope>
    <source>
        <strain evidence="1">MF6762</strain>
    </source>
</reference>
<evidence type="ECO:0000313" key="1">
    <source>
        <dbReference type="EMBL" id="MBJ2258541.1"/>
    </source>
</evidence>
<protein>
    <submittedName>
        <fullName evidence="1">Uncharacterized protein</fullName>
    </submittedName>
</protein>
<accession>A0A8I1K991</accession>
<gene>
    <name evidence="1" type="ORF">JFT45_18715</name>
</gene>
<proteinExistence type="predicted"/>
<organism evidence="1 2">
    <name type="scientific">Pseudomonas psychrophila</name>
    <dbReference type="NCBI Taxonomy" id="122355"/>
    <lineage>
        <taxon>Bacteria</taxon>
        <taxon>Pseudomonadati</taxon>
        <taxon>Pseudomonadota</taxon>
        <taxon>Gammaproteobacteria</taxon>
        <taxon>Pseudomonadales</taxon>
        <taxon>Pseudomonadaceae</taxon>
        <taxon>Pseudomonas</taxon>
    </lineage>
</organism>
<dbReference type="RefSeq" id="WP_198822649.1">
    <property type="nucleotide sequence ID" value="NZ_JAEKCZ010000018.1"/>
</dbReference>